<comment type="similarity">
    <text evidence="8">Belongs to the CN hydrolase family. Apolipoprotein N-acyltransferase subfamily.</text>
</comment>
<feature type="region of interest" description="Disordered" evidence="9">
    <location>
        <begin position="520"/>
        <end position="597"/>
    </location>
</feature>
<evidence type="ECO:0000313" key="11">
    <source>
        <dbReference type="EMBL" id="GAA4425215.1"/>
    </source>
</evidence>
<dbReference type="SUPFAM" id="SSF56317">
    <property type="entry name" value="Carbon-nitrogen hydrolase"/>
    <property type="match status" value="1"/>
</dbReference>
<dbReference type="EMBL" id="BAABGN010000009">
    <property type="protein sequence ID" value="GAA4425215.1"/>
    <property type="molecule type" value="Genomic_DNA"/>
</dbReference>
<dbReference type="Pfam" id="PF20154">
    <property type="entry name" value="LNT_N"/>
    <property type="match status" value="1"/>
</dbReference>
<organism evidence="11 12">
    <name type="scientific">Georgenia halophila</name>
    <dbReference type="NCBI Taxonomy" id="620889"/>
    <lineage>
        <taxon>Bacteria</taxon>
        <taxon>Bacillati</taxon>
        <taxon>Actinomycetota</taxon>
        <taxon>Actinomycetes</taxon>
        <taxon>Micrococcales</taxon>
        <taxon>Bogoriellaceae</taxon>
        <taxon>Georgenia</taxon>
    </lineage>
</organism>
<dbReference type="InterPro" id="IPR004563">
    <property type="entry name" value="Apolipo_AcylTrfase"/>
</dbReference>
<dbReference type="PANTHER" id="PTHR38686">
    <property type="entry name" value="APOLIPOPROTEIN N-ACYLTRANSFERASE"/>
    <property type="match status" value="1"/>
</dbReference>
<dbReference type="CDD" id="cd07571">
    <property type="entry name" value="ALP_N-acyl_transferase"/>
    <property type="match status" value="1"/>
</dbReference>
<evidence type="ECO:0000256" key="9">
    <source>
        <dbReference type="SAM" id="MobiDB-lite"/>
    </source>
</evidence>
<feature type="transmembrane region" description="Helical" evidence="8">
    <location>
        <begin position="32"/>
        <end position="47"/>
    </location>
</feature>
<evidence type="ECO:0000256" key="4">
    <source>
        <dbReference type="ARBA" id="ARBA00022692"/>
    </source>
</evidence>
<evidence type="ECO:0000256" key="6">
    <source>
        <dbReference type="ARBA" id="ARBA00023136"/>
    </source>
</evidence>
<evidence type="ECO:0000256" key="1">
    <source>
        <dbReference type="ARBA" id="ARBA00004651"/>
    </source>
</evidence>
<keyword evidence="4 8" id="KW-0812">Transmembrane</keyword>
<feature type="domain" description="CN hydrolase" evidence="10">
    <location>
        <begin position="221"/>
        <end position="491"/>
    </location>
</feature>
<keyword evidence="5 8" id="KW-1133">Transmembrane helix</keyword>
<feature type="compositionally biased region" description="Low complexity" evidence="9">
    <location>
        <begin position="577"/>
        <end position="597"/>
    </location>
</feature>
<comment type="function">
    <text evidence="8">Catalyzes the phospholipid dependent N-acylation of the N-terminal cysteine of apolipoprotein, the last step in lipoprotein maturation.</text>
</comment>
<evidence type="ECO:0000256" key="8">
    <source>
        <dbReference type="HAMAP-Rule" id="MF_01148"/>
    </source>
</evidence>
<feature type="compositionally biased region" description="Low complexity" evidence="9">
    <location>
        <begin position="545"/>
        <end position="569"/>
    </location>
</feature>
<feature type="transmembrane region" description="Helical" evidence="8">
    <location>
        <begin position="116"/>
        <end position="134"/>
    </location>
</feature>
<evidence type="ECO:0000313" key="12">
    <source>
        <dbReference type="Proteomes" id="UP001500622"/>
    </source>
</evidence>
<feature type="transmembrane region" description="Helical" evidence="8">
    <location>
        <begin position="154"/>
        <end position="178"/>
    </location>
</feature>
<dbReference type="HAMAP" id="MF_01148">
    <property type="entry name" value="Lnt"/>
    <property type="match status" value="1"/>
</dbReference>
<comment type="pathway">
    <text evidence="8">Protein modification; lipoprotein biosynthesis (N-acyl transfer).</text>
</comment>
<comment type="caution">
    <text evidence="11">The sequence shown here is derived from an EMBL/GenBank/DDBJ whole genome shotgun (WGS) entry which is preliminary data.</text>
</comment>
<proteinExistence type="inferred from homology"/>
<keyword evidence="2 8" id="KW-1003">Cell membrane</keyword>
<feature type="compositionally biased region" description="Gly residues" evidence="9">
    <location>
        <begin position="523"/>
        <end position="544"/>
    </location>
</feature>
<dbReference type="InterPro" id="IPR003010">
    <property type="entry name" value="C-N_Hydrolase"/>
</dbReference>
<accession>A0ABP8LBB3</accession>
<dbReference type="InterPro" id="IPR045378">
    <property type="entry name" value="LNT_N"/>
</dbReference>
<sequence length="597" mass="62870">MVPPTVPSRSWTLLLAAAGGLATDTAFPGKSWWPMAYVGIALLLLALRRDSVPWGWFVGWVWGLGFFLPHLWWANHAVGEPIGWVALSLAEAAVVGCFGAAAVLVRRAPSIRGRPWAQVLAVAVLWVAAEQLRARWPFEGFPWGLLAFSQTEAPLLRLASVGSTVAVSGVVVVIGAALAHAVTRLRRLQVGGASAMVLVAAACTFGPWLIPLDTQPESGSLRVGAVQGGVPEAGADATYQARDVTANHAAGTEALLEEVAPGELDLVLWPESSADIDPRTDPDVAQIVDQAARAVEAPILLGTQRYLQDPEDPEQRVRYNELILWQAGSGAAEDLVYAKQHPVPFGEYMPHRDFFRTFTEAVDLITVDMVAGDEMGLLKVPVERMDRAVPISVGICFEVAYDQLIRESVVAGGELIVIPTNNASFGMTQESTQQLAMSRFRAVEHGRAVAQVSTVGVSGIITPNGVYTDTTELWTAEQMVETMPLRTSLTLADRLGQWPALVTGALAALGVLAGVVGSLRRAGPGGGGARTGGSSGGKRSGGSRRGPSGKPSRGSSSRGAGSRGKAAGRGSRGGGSRPKASSPAPRTKTSGSRGRRR</sequence>
<keyword evidence="7 8" id="KW-0012">Acyltransferase</keyword>
<evidence type="ECO:0000256" key="5">
    <source>
        <dbReference type="ARBA" id="ARBA00022989"/>
    </source>
</evidence>
<feature type="transmembrane region" description="Helical" evidence="8">
    <location>
        <begin position="190"/>
        <end position="210"/>
    </location>
</feature>
<reference evidence="12" key="1">
    <citation type="journal article" date="2019" name="Int. J. Syst. Evol. Microbiol.">
        <title>The Global Catalogue of Microorganisms (GCM) 10K type strain sequencing project: providing services to taxonomists for standard genome sequencing and annotation.</title>
        <authorList>
            <consortium name="The Broad Institute Genomics Platform"/>
            <consortium name="The Broad Institute Genome Sequencing Center for Infectious Disease"/>
            <person name="Wu L."/>
            <person name="Ma J."/>
        </authorList>
    </citation>
    <scope>NUCLEOTIDE SEQUENCE [LARGE SCALE GENOMIC DNA]</scope>
    <source>
        <strain evidence="12">JCM 17810</strain>
    </source>
</reference>
<protein>
    <recommendedName>
        <fullName evidence="8">Apolipoprotein N-acyltransferase</fullName>
        <shortName evidence="8">ALP N-acyltransferase</shortName>
        <ecNumber evidence="8">2.3.1.269</ecNumber>
    </recommendedName>
</protein>
<keyword evidence="3 8" id="KW-0808">Transferase</keyword>
<keyword evidence="6 8" id="KW-0472">Membrane</keyword>
<evidence type="ECO:0000259" key="10">
    <source>
        <dbReference type="PROSITE" id="PS50263"/>
    </source>
</evidence>
<feature type="transmembrane region" description="Helical" evidence="8">
    <location>
        <begin position="84"/>
        <end position="104"/>
    </location>
</feature>
<dbReference type="Gene3D" id="3.60.110.10">
    <property type="entry name" value="Carbon-nitrogen hydrolase"/>
    <property type="match status" value="1"/>
</dbReference>
<dbReference type="EC" id="2.3.1.269" evidence="8"/>
<comment type="subcellular location">
    <subcellularLocation>
        <location evidence="1 8">Cell membrane</location>
        <topology evidence="1 8">Multi-pass membrane protein</topology>
    </subcellularLocation>
</comment>
<evidence type="ECO:0000256" key="3">
    <source>
        <dbReference type="ARBA" id="ARBA00022679"/>
    </source>
</evidence>
<dbReference type="PROSITE" id="PS50263">
    <property type="entry name" value="CN_HYDROLASE"/>
    <property type="match status" value="1"/>
</dbReference>
<name>A0ABP8LBB3_9MICO</name>
<gene>
    <name evidence="8 11" type="primary">lnt</name>
    <name evidence="11" type="ORF">GCM10023169_22640</name>
</gene>
<dbReference type="NCBIfam" id="TIGR00546">
    <property type="entry name" value="lnt"/>
    <property type="match status" value="1"/>
</dbReference>
<dbReference type="InterPro" id="IPR036526">
    <property type="entry name" value="C-N_Hydrolase_sf"/>
</dbReference>
<feature type="transmembrane region" description="Helical" evidence="8">
    <location>
        <begin position="54"/>
        <end position="72"/>
    </location>
</feature>
<dbReference type="Proteomes" id="UP001500622">
    <property type="component" value="Unassembled WGS sequence"/>
</dbReference>
<keyword evidence="12" id="KW-1185">Reference proteome</keyword>
<evidence type="ECO:0000256" key="7">
    <source>
        <dbReference type="ARBA" id="ARBA00023315"/>
    </source>
</evidence>
<dbReference type="Pfam" id="PF00795">
    <property type="entry name" value="CN_hydrolase"/>
    <property type="match status" value="1"/>
</dbReference>
<comment type="catalytic activity">
    <reaction evidence="8">
        <text>N-terminal S-1,2-diacyl-sn-glyceryl-L-cysteinyl-[lipoprotein] + a glycerophospholipid = N-acyl-S-1,2-diacyl-sn-glyceryl-L-cysteinyl-[lipoprotein] + a 2-acyl-sn-glycero-3-phospholipid + H(+)</text>
        <dbReference type="Rhea" id="RHEA:48228"/>
        <dbReference type="Rhea" id="RHEA-COMP:14681"/>
        <dbReference type="Rhea" id="RHEA-COMP:14684"/>
        <dbReference type="ChEBI" id="CHEBI:15378"/>
        <dbReference type="ChEBI" id="CHEBI:136912"/>
        <dbReference type="ChEBI" id="CHEBI:140656"/>
        <dbReference type="ChEBI" id="CHEBI:140657"/>
        <dbReference type="ChEBI" id="CHEBI:140660"/>
        <dbReference type="EC" id="2.3.1.269"/>
    </reaction>
</comment>
<evidence type="ECO:0000256" key="2">
    <source>
        <dbReference type="ARBA" id="ARBA00022475"/>
    </source>
</evidence>
<dbReference type="PANTHER" id="PTHR38686:SF1">
    <property type="entry name" value="APOLIPOPROTEIN N-ACYLTRANSFERASE"/>
    <property type="match status" value="1"/>
</dbReference>